<reference evidence="2" key="1">
    <citation type="journal article" date="2023" name="Mol. Phylogenet. Evol.">
        <title>Genome-scale phylogeny and comparative genomics of the fungal order Sordariales.</title>
        <authorList>
            <person name="Hensen N."/>
            <person name="Bonometti L."/>
            <person name="Westerberg I."/>
            <person name="Brannstrom I.O."/>
            <person name="Guillou S."/>
            <person name="Cros-Aarteil S."/>
            <person name="Calhoun S."/>
            <person name="Haridas S."/>
            <person name="Kuo A."/>
            <person name="Mondo S."/>
            <person name="Pangilinan J."/>
            <person name="Riley R."/>
            <person name="LaButti K."/>
            <person name="Andreopoulos B."/>
            <person name="Lipzen A."/>
            <person name="Chen C."/>
            <person name="Yan M."/>
            <person name="Daum C."/>
            <person name="Ng V."/>
            <person name="Clum A."/>
            <person name="Steindorff A."/>
            <person name="Ohm R.A."/>
            <person name="Martin F."/>
            <person name="Silar P."/>
            <person name="Natvig D.O."/>
            <person name="Lalanne C."/>
            <person name="Gautier V."/>
            <person name="Ament-Velasquez S.L."/>
            <person name="Kruys A."/>
            <person name="Hutchinson M.I."/>
            <person name="Powell A.J."/>
            <person name="Barry K."/>
            <person name="Miller A.N."/>
            <person name="Grigoriev I.V."/>
            <person name="Debuchy R."/>
            <person name="Gladieux P."/>
            <person name="Hiltunen Thoren M."/>
            <person name="Johannesson H."/>
        </authorList>
    </citation>
    <scope>NUCLEOTIDE SEQUENCE</scope>
    <source>
        <strain evidence="2">CBS 123565</strain>
    </source>
</reference>
<evidence type="ECO:0000256" key="1">
    <source>
        <dbReference type="SAM" id="MobiDB-lite"/>
    </source>
</evidence>
<evidence type="ECO:0000313" key="2">
    <source>
        <dbReference type="EMBL" id="KAK4133005.1"/>
    </source>
</evidence>
<comment type="caution">
    <text evidence="2">The sequence shown here is derived from an EMBL/GenBank/DDBJ whole genome shotgun (WGS) entry which is preliminary data.</text>
</comment>
<feature type="region of interest" description="Disordered" evidence="1">
    <location>
        <begin position="1"/>
        <end position="37"/>
    </location>
</feature>
<reference evidence="2" key="2">
    <citation type="submission" date="2023-05" db="EMBL/GenBank/DDBJ databases">
        <authorList>
            <consortium name="Lawrence Berkeley National Laboratory"/>
            <person name="Steindorff A."/>
            <person name="Hensen N."/>
            <person name="Bonometti L."/>
            <person name="Westerberg I."/>
            <person name="Brannstrom I.O."/>
            <person name="Guillou S."/>
            <person name="Cros-Aarteil S."/>
            <person name="Calhoun S."/>
            <person name="Haridas S."/>
            <person name="Kuo A."/>
            <person name="Mondo S."/>
            <person name="Pangilinan J."/>
            <person name="Riley R."/>
            <person name="Labutti K."/>
            <person name="Andreopoulos B."/>
            <person name="Lipzen A."/>
            <person name="Chen C."/>
            <person name="Yanf M."/>
            <person name="Daum C."/>
            <person name="Ng V."/>
            <person name="Clum A."/>
            <person name="Ohm R."/>
            <person name="Martin F."/>
            <person name="Silar P."/>
            <person name="Natvig D."/>
            <person name="Lalanne C."/>
            <person name="Gautier V."/>
            <person name="Ament-Velasquez S.L."/>
            <person name="Kruys A."/>
            <person name="Hutchinson M.I."/>
            <person name="Powell A.J."/>
            <person name="Barry K."/>
            <person name="Miller A.N."/>
            <person name="Grigoriev I.V."/>
            <person name="Debuchy R."/>
            <person name="Gladieux P."/>
            <person name="Thoren M.H."/>
            <person name="Johannesson H."/>
        </authorList>
    </citation>
    <scope>NUCLEOTIDE SEQUENCE</scope>
    <source>
        <strain evidence="2">CBS 123565</strain>
    </source>
</reference>
<feature type="compositionally biased region" description="Polar residues" evidence="1">
    <location>
        <begin position="1"/>
        <end position="13"/>
    </location>
</feature>
<gene>
    <name evidence="2" type="ORF">BT67DRAFT_68639</name>
</gene>
<dbReference type="Proteomes" id="UP001304895">
    <property type="component" value="Unassembled WGS sequence"/>
</dbReference>
<accession>A0AAN6UHG9</accession>
<name>A0AAN6UHG9_9PEZI</name>
<organism evidence="2 3">
    <name type="scientific">Trichocladium antarcticum</name>
    <dbReference type="NCBI Taxonomy" id="1450529"/>
    <lineage>
        <taxon>Eukaryota</taxon>
        <taxon>Fungi</taxon>
        <taxon>Dikarya</taxon>
        <taxon>Ascomycota</taxon>
        <taxon>Pezizomycotina</taxon>
        <taxon>Sordariomycetes</taxon>
        <taxon>Sordariomycetidae</taxon>
        <taxon>Sordariales</taxon>
        <taxon>Chaetomiaceae</taxon>
        <taxon>Trichocladium</taxon>
    </lineage>
</organism>
<dbReference type="AlphaFoldDB" id="A0AAN6UHG9"/>
<keyword evidence="3" id="KW-1185">Reference proteome</keyword>
<sequence>MFGHNSQSTTRKTLSLRHGQHRDKADLSLGKAEPPPQEVLDFRRAKSKELVFISQADGQAMAMTGAILAMRPYRGAGKPRHQPSDVYFLPHAMICVYLNGLLQPQPIHGGMWNAGLGTGTLCYLGGTFLRLGLDFRPALRLYPAPIQQE</sequence>
<evidence type="ECO:0000313" key="3">
    <source>
        <dbReference type="Proteomes" id="UP001304895"/>
    </source>
</evidence>
<proteinExistence type="predicted"/>
<dbReference type="EMBL" id="MU853414">
    <property type="protein sequence ID" value="KAK4133005.1"/>
    <property type="molecule type" value="Genomic_DNA"/>
</dbReference>
<protein>
    <submittedName>
        <fullName evidence="2">Uncharacterized protein</fullName>
    </submittedName>
</protein>